<evidence type="ECO:0000256" key="1">
    <source>
        <dbReference type="SAM" id="MobiDB-lite"/>
    </source>
</evidence>
<feature type="region of interest" description="Disordered" evidence="1">
    <location>
        <begin position="56"/>
        <end position="99"/>
    </location>
</feature>
<accession>A0ABN9XR77</accession>
<comment type="caution">
    <text evidence="2">The sequence shown here is derived from an EMBL/GenBank/DDBJ whole genome shotgun (WGS) entry which is preliminary data.</text>
</comment>
<name>A0ABN9XR77_9DINO</name>
<protein>
    <submittedName>
        <fullName evidence="2">Uncharacterized protein</fullName>
    </submittedName>
</protein>
<dbReference type="Proteomes" id="UP001189429">
    <property type="component" value="Unassembled WGS sequence"/>
</dbReference>
<sequence>MDRHVALHGKHGFQSEALQTQARLMRRHEDDGGPSWTCTECNVCVNTLSSALGHRCARPRSRGAPTSSSVHNPSRQPPAKRMKASPAVTSALPPPPPDLGHERLSLAFAQAHAASRPLAAMTTASLTTAARVPSAPTDVPWQLGDFLPWPGLHAGPGRKEIFACIWRLPDTGPARVIQFTPYPASGGTCARHPDGGGCWRARLPLVSTELQLPSSRSVSDSLTPRETTSKGLLLLSDRCFRRSRARAAPRGDGIGLGQMLSSFVDAAASAMSERSDAASRAGDLWSPAAWQIYLDATTSVLEAREIPRECPARAGGGACDVSTWGSQLGLRVASSVGCRRALCTRYSCKVHECTWQLPHGPNTVGATLVGDLVGDFLVCGDFWPDALRVFQETENFVALERHLRDLTSRHVERVVRSHNLRHVLSEPEAMILHRALLAHVSKTPDRRTLKDWIRKWVSARVSPLVPHIAMAVCAGHAAVVNMDFSASDCRQLRAVGLRKKEKRTFAGVTGLGDVPLLPCLYVAKEQRDTVESTMFIVFRLLKLRGLRPIGLNVDNLAAWFDIITTSLDHSFPGLVKQATSESEAAFVDHLRGGGVVVLRAAKRVLGFELGQDALHVYMRMLESLNFRSQEVAWAIRCLRKWLGSVNPATRGGSEGPDDGGAAADKAMDDVEFAGANGVRSDAPRPASLEAALSAYFNFEACAPGTYEMLEAASSFEWGHPRHGRPLPPAAKAVILEDVARATTLKGTPRANIACAVYRVVYACQGHPSIDTIAEDLRGLQVLFQCQSFSPSGAVDCARGAGWAKAPPRGRRAPALVPAPPGGESFAATADAQLQPAVLNGLLASYRCKLWALHQGRDVSLGTVGTERLWRNGQRTARNKARARADADTVNLLTVIRWVNEVASRLLAAEDRRAAAAGPAAPPHRTRQLALSAEHLAASAVTDDAVLGHLRELFQAGRL</sequence>
<evidence type="ECO:0000313" key="3">
    <source>
        <dbReference type="Proteomes" id="UP001189429"/>
    </source>
</evidence>
<gene>
    <name evidence="2" type="ORF">PCOR1329_LOCUS77924</name>
</gene>
<reference evidence="2" key="1">
    <citation type="submission" date="2023-10" db="EMBL/GenBank/DDBJ databases">
        <authorList>
            <person name="Chen Y."/>
            <person name="Shah S."/>
            <person name="Dougan E. K."/>
            <person name="Thang M."/>
            <person name="Chan C."/>
        </authorList>
    </citation>
    <scope>NUCLEOTIDE SEQUENCE [LARGE SCALE GENOMIC DNA]</scope>
</reference>
<evidence type="ECO:0000313" key="2">
    <source>
        <dbReference type="EMBL" id="CAK0900702.1"/>
    </source>
</evidence>
<dbReference type="EMBL" id="CAUYUJ010020826">
    <property type="protein sequence ID" value="CAK0900702.1"/>
    <property type="molecule type" value="Genomic_DNA"/>
</dbReference>
<organism evidence="2 3">
    <name type="scientific">Prorocentrum cordatum</name>
    <dbReference type="NCBI Taxonomy" id="2364126"/>
    <lineage>
        <taxon>Eukaryota</taxon>
        <taxon>Sar</taxon>
        <taxon>Alveolata</taxon>
        <taxon>Dinophyceae</taxon>
        <taxon>Prorocentrales</taxon>
        <taxon>Prorocentraceae</taxon>
        <taxon>Prorocentrum</taxon>
    </lineage>
</organism>
<keyword evidence="3" id="KW-1185">Reference proteome</keyword>
<feature type="compositionally biased region" description="Polar residues" evidence="1">
    <location>
        <begin position="64"/>
        <end position="74"/>
    </location>
</feature>
<proteinExistence type="predicted"/>